<comment type="caution">
    <text evidence="8">The sequence shown here is derived from an EMBL/GenBank/DDBJ whole genome shotgun (WGS) entry which is preliminary data.</text>
</comment>
<feature type="region of interest" description="Disordered" evidence="6">
    <location>
        <begin position="167"/>
        <end position="208"/>
    </location>
</feature>
<accession>A0A9Q1JDJ9</accession>
<evidence type="ECO:0000313" key="9">
    <source>
        <dbReference type="Proteomes" id="UP001152622"/>
    </source>
</evidence>
<organism evidence="8 9">
    <name type="scientific">Synaphobranchus kaupii</name>
    <name type="common">Kaup's arrowtooth eel</name>
    <dbReference type="NCBI Taxonomy" id="118154"/>
    <lineage>
        <taxon>Eukaryota</taxon>
        <taxon>Metazoa</taxon>
        <taxon>Chordata</taxon>
        <taxon>Craniata</taxon>
        <taxon>Vertebrata</taxon>
        <taxon>Euteleostomi</taxon>
        <taxon>Actinopterygii</taxon>
        <taxon>Neopterygii</taxon>
        <taxon>Teleostei</taxon>
        <taxon>Anguilliformes</taxon>
        <taxon>Synaphobranchidae</taxon>
        <taxon>Synaphobranchus</taxon>
    </lineage>
</organism>
<keyword evidence="3" id="KW-0805">Transcription regulation</keyword>
<dbReference type="Gene3D" id="1.10.10.2590">
    <property type="entry name" value="BEN domain"/>
    <property type="match status" value="1"/>
</dbReference>
<dbReference type="Proteomes" id="UP001152622">
    <property type="component" value="Chromosome 1"/>
</dbReference>
<evidence type="ECO:0000256" key="3">
    <source>
        <dbReference type="ARBA" id="ARBA00023015"/>
    </source>
</evidence>
<dbReference type="PANTHER" id="PTHR35346">
    <property type="entry name" value="BEN DOMAIN-CONTAINING PROTEIN 6"/>
    <property type="match status" value="1"/>
</dbReference>
<keyword evidence="9" id="KW-1185">Reference proteome</keyword>
<evidence type="ECO:0000256" key="2">
    <source>
        <dbReference type="ARBA" id="ARBA00022491"/>
    </source>
</evidence>
<sequence>MRGQWLCNDVAEHHCILRRRLVLIIIRSSTDAPPIFVSRKYWGVYSWESDMSGVTGGPPLMSCVQADLLWLILSSSELNVSWSSPRTEQSPRAHSLNAQHQRAANLTVEVKKFVGRIDNDAKCNHHELISSLREENASLRKTNEQLSLKLEVFKMLPEIVRKLEGFVHSPHSSSRSSPSHPSPPSPTHSQARKDSSVPIPAEGQGTTGPHGFISKELLCLCAKHNAQKFINDLLHGLYTREYMAEHSLTGAKSSVGKDQPKPPIPRKELELITKAAKEHFPSLTDGNIRALIWQKLNNASKIKN</sequence>
<dbReference type="OrthoDB" id="8858716at2759"/>
<dbReference type="GO" id="GO:0045746">
    <property type="term" value="P:negative regulation of Notch signaling pathway"/>
    <property type="evidence" value="ECO:0007669"/>
    <property type="project" value="InterPro"/>
</dbReference>
<dbReference type="EMBL" id="JAINUF010000001">
    <property type="protein sequence ID" value="KAJ8381778.1"/>
    <property type="molecule type" value="Genomic_DNA"/>
</dbReference>
<dbReference type="PANTHER" id="PTHR35346:SF1">
    <property type="entry name" value="BEN DOMAIN-CONTAINING PROTEIN 6"/>
    <property type="match status" value="1"/>
</dbReference>
<feature type="compositionally biased region" description="Low complexity" evidence="6">
    <location>
        <begin position="168"/>
        <end position="179"/>
    </location>
</feature>
<dbReference type="InterPro" id="IPR037496">
    <property type="entry name" value="BEND6-like"/>
</dbReference>
<evidence type="ECO:0000259" key="7">
    <source>
        <dbReference type="PROSITE" id="PS51457"/>
    </source>
</evidence>
<evidence type="ECO:0000256" key="4">
    <source>
        <dbReference type="ARBA" id="ARBA00023163"/>
    </source>
</evidence>
<comment type="subcellular location">
    <subcellularLocation>
        <location evidence="1">Nucleus</location>
    </subcellularLocation>
</comment>
<protein>
    <recommendedName>
        <fullName evidence="7">BEN domain-containing protein</fullName>
    </recommendedName>
</protein>
<evidence type="ECO:0000256" key="1">
    <source>
        <dbReference type="ARBA" id="ARBA00004123"/>
    </source>
</evidence>
<dbReference type="GO" id="GO:0005634">
    <property type="term" value="C:nucleus"/>
    <property type="evidence" value="ECO:0007669"/>
    <property type="project" value="UniProtKB-SubCell"/>
</dbReference>
<dbReference type="Pfam" id="PF10523">
    <property type="entry name" value="BEN"/>
    <property type="match status" value="1"/>
</dbReference>
<keyword evidence="4" id="KW-0804">Transcription</keyword>
<feature type="domain" description="BEN" evidence="7">
    <location>
        <begin position="203"/>
        <end position="304"/>
    </location>
</feature>
<evidence type="ECO:0000256" key="6">
    <source>
        <dbReference type="SAM" id="MobiDB-lite"/>
    </source>
</evidence>
<gene>
    <name evidence="8" type="ORF">SKAU_G00025560</name>
</gene>
<dbReference type="InterPro" id="IPR018379">
    <property type="entry name" value="BEN_domain"/>
</dbReference>
<dbReference type="AlphaFoldDB" id="A0A9Q1JDJ9"/>
<evidence type="ECO:0000313" key="8">
    <source>
        <dbReference type="EMBL" id="KAJ8381778.1"/>
    </source>
</evidence>
<reference evidence="8" key="1">
    <citation type="journal article" date="2023" name="Science">
        <title>Genome structures resolve the early diversification of teleost fishes.</title>
        <authorList>
            <person name="Parey E."/>
            <person name="Louis A."/>
            <person name="Montfort J."/>
            <person name="Bouchez O."/>
            <person name="Roques C."/>
            <person name="Iampietro C."/>
            <person name="Lluch J."/>
            <person name="Castinel A."/>
            <person name="Donnadieu C."/>
            <person name="Desvignes T."/>
            <person name="Floi Bucao C."/>
            <person name="Jouanno E."/>
            <person name="Wen M."/>
            <person name="Mejri S."/>
            <person name="Dirks R."/>
            <person name="Jansen H."/>
            <person name="Henkel C."/>
            <person name="Chen W.J."/>
            <person name="Zahm M."/>
            <person name="Cabau C."/>
            <person name="Klopp C."/>
            <person name="Thompson A.W."/>
            <person name="Robinson-Rechavi M."/>
            <person name="Braasch I."/>
            <person name="Lecointre G."/>
            <person name="Bobe J."/>
            <person name="Postlethwait J.H."/>
            <person name="Berthelot C."/>
            <person name="Roest Crollius H."/>
            <person name="Guiguen Y."/>
        </authorList>
    </citation>
    <scope>NUCLEOTIDE SEQUENCE</scope>
    <source>
        <strain evidence="8">WJC10195</strain>
    </source>
</reference>
<dbReference type="PROSITE" id="PS51457">
    <property type="entry name" value="BEN"/>
    <property type="match status" value="1"/>
</dbReference>
<dbReference type="GO" id="GO:0003714">
    <property type="term" value="F:transcription corepressor activity"/>
    <property type="evidence" value="ECO:0007669"/>
    <property type="project" value="InterPro"/>
</dbReference>
<evidence type="ECO:0000256" key="5">
    <source>
        <dbReference type="ARBA" id="ARBA00023242"/>
    </source>
</evidence>
<keyword evidence="2" id="KW-0678">Repressor</keyword>
<name>A0A9Q1JDJ9_SYNKA</name>
<dbReference type="GO" id="GO:0003677">
    <property type="term" value="F:DNA binding"/>
    <property type="evidence" value="ECO:0007669"/>
    <property type="project" value="InterPro"/>
</dbReference>
<proteinExistence type="predicted"/>
<keyword evidence="5" id="KW-0539">Nucleus</keyword>
<dbReference type="GO" id="GO:0045666">
    <property type="term" value="P:positive regulation of neuron differentiation"/>
    <property type="evidence" value="ECO:0007669"/>
    <property type="project" value="InterPro"/>
</dbReference>